<dbReference type="InterPro" id="IPR029063">
    <property type="entry name" value="SAM-dependent_MTases_sf"/>
</dbReference>
<dbReference type="Proteomes" id="UP001472677">
    <property type="component" value="Unassembled WGS sequence"/>
</dbReference>
<dbReference type="Pfam" id="PF00891">
    <property type="entry name" value="Methyltransf_2"/>
    <property type="match status" value="1"/>
</dbReference>
<dbReference type="InterPro" id="IPR001077">
    <property type="entry name" value="COMT_C"/>
</dbReference>
<evidence type="ECO:0000313" key="5">
    <source>
        <dbReference type="EMBL" id="KAK8514397.1"/>
    </source>
</evidence>
<evidence type="ECO:0000256" key="2">
    <source>
        <dbReference type="ARBA" id="ARBA00022679"/>
    </source>
</evidence>
<gene>
    <name evidence="5" type="ORF">V6N12_009103</name>
</gene>
<keyword evidence="3" id="KW-0949">S-adenosyl-L-methionine</keyword>
<dbReference type="SUPFAM" id="SSF53335">
    <property type="entry name" value="S-adenosyl-L-methionine-dependent methyltransferases"/>
    <property type="match status" value="1"/>
</dbReference>
<protein>
    <recommendedName>
        <fullName evidence="4">O-methyltransferase C-terminal domain-containing protein</fullName>
    </recommendedName>
</protein>
<dbReference type="InterPro" id="IPR016461">
    <property type="entry name" value="COMT-like"/>
</dbReference>
<evidence type="ECO:0000256" key="1">
    <source>
        <dbReference type="ARBA" id="ARBA00022603"/>
    </source>
</evidence>
<name>A0ABR2C4P1_9ROSI</name>
<comment type="caution">
    <text evidence="5">The sequence shown here is derived from an EMBL/GenBank/DDBJ whole genome shotgun (WGS) entry which is preliminary data.</text>
</comment>
<sequence length="198" mass="21756">MVWTMDVFEYTGTDPRFNEAFNRAMSDHSTITMKKILATYDGFEGIKTLVNVGGGTGVSLRTIVSKYPTIKGINFDLPHVINNAPSYPGVEHVGGDMFASVPKGDAIFMKVLKKCHESLPENGKVIVADSNHLDYPDASTATKFAALFDCFMMRGGGNLGRERTAKEFEALAKAAGFQDFQVKCCAYGTYIMEFYKTA</sequence>
<keyword evidence="2" id="KW-0808">Transferase</keyword>
<evidence type="ECO:0000313" key="6">
    <source>
        <dbReference type="Proteomes" id="UP001472677"/>
    </source>
</evidence>
<reference evidence="5 6" key="1">
    <citation type="journal article" date="2024" name="G3 (Bethesda)">
        <title>Genome assembly of Hibiscus sabdariffa L. provides insights into metabolisms of medicinal natural products.</title>
        <authorList>
            <person name="Kim T."/>
        </authorList>
    </citation>
    <scope>NUCLEOTIDE SEQUENCE [LARGE SCALE GENOMIC DNA]</scope>
    <source>
        <strain evidence="5">TK-2024</strain>
        <tissue evidence="5">Old leaves</tissue>
    </source>
</reference>
<dbReference type="PROSITE" id="PS51683">
    <property type="entry name" value="SAM_OMT_II"/>
    <property type="match status" value="1"/>
</dbReference>
<organism evidence="5 6">
    <name type="scientific">Hibiscus sabdariffa</name>
    <name type="common">roselle</name>
    <dbReference type="NCBI Taxonomy" id="183260"/>
    <lineage>
        <taxon>Eukaryota</taxon>
        <taxon>Viridiplantae</taxon>
        <taxon>Streptophyta</taxon>
        <taxon>Embryophyta</taxon>
        <taxon>Tracheophyta</taxon>
        <taxon>Spermatophyta</taxon>
        <taxon>Magnoliopsida</taxon>
        <taxon>eudicotyledons</taxon>
        <taxon>Gunneridae</taxon>
        <taxon>Pentapetalae</taxon>
        <taxon>rosids</taxon>
        <taxon>malvids</taxon>
        <taxon>Malvales</taxon>
        <taxon>Malvaceae</taxon>
        <taxon>Malvoideae</taxon>
        <taxon>Hibiscus</taxon>
    </lineage>
</organism>
<keyword evidence="6" id="KW-1185">Reference proteome</keyword>
<dbReference type="Gene3D" id="1.10.10.10">
    <property type="entry name" value="Winged helix-like DNA-binding domain superfamily/Winged helix DNA-binding domain"/>
    <property type="match status" value="1"/>
</dbReference>
<keyword evidence="1" id="KW-0489">Methyltransferase</keyword>
<dbReference type="EMBL" id="JBBPBM010000067">
    <property type="protein sequence ID" value="KAK8514397.1"/>
    <property type="molecule type" value="Genomic_DNA"/>
</dbReference>
<dbReference type="PANTHER" id="PTHR11746">
    <property type="entry name" value="O-METHYLTRANSFERASE"/>
    <property type="match status" value="1"/>
</dbReference>
<proteinExistence type="predicted"/>
<accession>A0ABR2C4P1</accession>
<dbReference type="Gene3D" id="3.40.50.150">
    <property type="entry name" value="Vaccinia Virus protein VP39"/>
    <property type="match status" value="1"/>
</dbReference>
<dbReference type="InterPro" id="IPR036388">
    <property type="entry name" value="WH-like_DNA-bd_sf"/>
</dbReference>
<evidence type="ECO:0000256" key="3">
    <source>
        <dbReference type="ARBA" id="ARBA00022691"/>
    </source>
</evidence>
<evidence type="ECO:0000259" key="4">
    <source>
        <dbReference type="Pfam" id="PF00891"/>
    </source>
</evidence>
<feature type="domain" description="O-methyltransferase C-terminal" evidence="4">
    <location>
        <begin position="4"/>
        <end position="178"/>
    </location>
</feature>